<evidence type="ECO:0000313" key="3">
    <source>
        <dbReference type="Proteomes" id="UP001066276"/>
    </source>
</evidence>
<evidence type="ECO:0000256" key="1">
    <source>
        <dbReference type="SAM" id="MobiDB-lite"/>
    </source>
</evidence>
<gene>
    <name evidence="2" type="ORF">NDU88_004427</name>
</gene>
<comment type="caution">
    <text evidence="2">The sequence shown here is derived from an EMBL/GenBank/DDBJ whole genome shotgun (WGS) entry which is preliminary data.</text>
</comment>
<dbReference type="Proteomes" id="UP001066276">
    <property type="component" value="Chromosome 12"/>
</dbReference>
<evidence type="ECO:0000313" key="2">
    <source>
        <dbReference type="EMBL" id="KAJ1084275.1"/>
    </source>
</evidence>
<dbReference type="AlphaFoldDB" id="A0AAV7L8S3"/>
<accession>A0AAV7L8S3</accession>
<feature type="region of interest" description="Disordered" evidence="1">
    <location>
        <begin position="1"/>
        <end position="50"/>
    </location>
</feature>
<keyword evidence="3" id="KW-1185">Reference proteome</keyword>
<organism evidence="2 3">
    <name type="scientific">Pleurodeles waltl</name>
    <name type="common">Iberian ribbed newt</name>
    <dbReference type="NCBI Taxonomy" id="8319"/>
    <lineage>
        <taxon>Eukaryota</taxon>
        <taxon>Metazoa</taxon>
        <taxon>Chordata</taxon>
        <taxon>Craniata</taxon>
        <taxon>Vertebrata</taxon>
        <taxon>Euteleostomi</taxon>
        <taxon>Amphibia</taxon>
        <taxon>Batrachia</taxon>
        <taxon>Caudata</taxon>
        <taxon>Salamandroidea</taxon>
        <taxon>Salamandridae</taxon>
        <taxon>Pleurodelinae</taxon>
        <taxon>Pleurodeles</taxon>
    </lineage>
</organism>
<name>A0AAV7L8S3_PLEWA</name>
<proteinExistence type="predicted"/>
<protein>
    <submittedName>
        <fullName evidence="2">Uncharacterized protein</fullName>
    </submittedName>
</protein>
<reference evidence="2" key="1">
    <citation type="journal article" date="2022" name="bioRxiv">
        <title>Sequencing and chromosome-scale assembly of the giantPleurodeles waltlgenome.</title>
        <authorList>
            <person name="Brown T."/>
            <person name="Elewa A."/>
            <person name="Iarovenko S."/>
            <person name="Subramanian E."/>
            <person name="Araus A.J."/>
            <person name="Petzold A."/>
            <person name="Susuki M."/>
            <person name="Suzuki K.-i.T."/>
            <person name="Hayashi T."/>
            <person name="Toyoda A."/>
            <person name="Oliveira C."/>
            <person name="Osipova E."/>
            <person name="Leigh N.D."/>
            <person name="Simon A."/>
            <person name="Yun M.H."/>
        </authorList>
    </citation>
    <scope>NUCLEOTIDE SEQUENCE</scope>
    <source>
        <strain evidence="2">20211129_DDA</strain>
        <tissue evidence="2">Liver</tissue>
    </source>
</reference>
<dbReference type="EMBL" id="JANPWB010000016">
    <property type="protein sequence ID" value="KAJ1084275.1"/>
    <property type="molecule type" value="Genomic_DNA"/>
</dbReference>
<sequence length="106" mass="11282">MRAGEGPLSSLRRAALPGPGRRVSPPRADPARRGTRRASPPLTTQAEASVKRGVLPLGHCSLVSGTRLLPQRRPQCTGHAAVFPSDSLDRVTEAFKALMFQEASGE</sequence>